<comment type="similarity">
    <text evidence="2">Belongs to the IPK1 type 1 family.</text>
</comment>
<keyword evidence="11" id="KW-1185">Reference proteome</keyword>
<reference evidence="10 11" key="1">
    <citation type="submission" date="2015-07" db="EMBL/GenBank/DDBJ databases">
        <title>Comparative genomics of the Sigatoka disease complex on banana suggests a link between parallel evolutionary changes in Pseudocercospora fijiensis and Pseudocercospora eumusae and increased virulence on the banana host.</title>
        <authorList>
            <person name="Chang T.-C."/>
            <person name="Salvucci A."/>
            <person name="Crous P.W."/>
            <person name="Stergiopoulos I."/>
        </authorList>
    </citation>
    <scope>NUCLEOTIDE SEQUENCE [LARGE SCALE GENOMIC DNA]</scope>
    <source>
        <strain evidence="10 11">CBS 114824</strain>
    </source>
</reference>
<evidence type="ECO:0000256" key="2">
    <source>
        <dbReference type="ARBA" id="ARBA00008305"/>
    </source>
</evidence>
<comment type="caution">
    <text evidence="10">The sequence shown here is derived from an EMBL/GenBank/DDBJ whole genome shotgun (WGS) entry which is preliminary data.</text>
</comment>
<dbReference type="Pfam" id="PF06090">
    <property type="entry name" value="Ins_P5_2-kin"/>
    <property type="match status" value="1"/>
</dbReference>
<evidence type="ECO:0000256" key="5">
    <source>
        <dbReference type="ARBA" id="ARBA00022679"/>
    </source>
</evidence>
<protein>
    <recommendedName>
        <fullName evidence="4 9">Inositol-pentakisphosphate 2-kinase</fullName>
        <ecNumber evidence="3 9">2.7.1.158</ecNumber>
    </recommendedName>
</protein>
<dbReference type="EC" id="2.7.1.158" evidence="3 9"/>
<evidence type="ECO:0000256" key="8">
    <source>
        <dbReference type="ARBA" id="ARBA00022840"/>
    </source>
</evidence>
<dbReference type="InterPro" id="IPR009286">
    <property type="entry name" value="Ins_P5_2-kin"/>
</dbReference>
<proteinExistence type="inferred from homology"/>
<evidence type="ECO:0000256" key="7">
    <source>
        <dbReference type="ARBA" id="ARBA00022777"/>
    </source>
</evidence>
<name>A0A139HAL3_9PEZI</name>
<keyword evidence="5 9" id="KW-0808">Transferase</keyword>
<sequence>MSIVPVCFVERGGSPRLCSFDSLATTSASRCVLEYLNEGGANFVYQILPWEEHELLPPRLQGKLLRVRKNLSHVQTAEEQLEALDTNFRALFPPDNLVHHELIRLDHDVLDLLSKSLQHVVRPRHRSGDLLPVGDMSGLLVTDMTPITGELLLQLKPKWLAQSPNAPPGSKRCRTCAVRSHRASQRIRTATDAQESCPLDLLNINIEERKRAVHAITSDRRLQEYLFSEAQPLLHQLRSCQTVFDPYGILRTSGADQVMSLCKAMTLRDCTLFLRRSGDSVEARLGDLDLKQPEKLARWKKVESDLINGGWYTNTEHSDHWVREKICLLSRT</sequence>
<dbReference type="OrthoDB" id="272370at2759"/>
<evidence type="ECO:0000256" key="1">
    <source>
        <dbReference type="ARBA" id="ARBA00003979"/>
    </source>
</evidence>
<comment type="domain">
    <text evidence="9">The EXKPK motif is conserved in inositol-pentakisphosphate 2-kinases of both family 1 and 2.</text>
</comment>
<evidence type="ECO:0000256" key="3">
    <source>
        <dbReference type="ARBA" id="ARBA00012023"/>
    </source>
</evidence>
<evidence type="ECO:0000256" key="4">
    <source>
        <dbReference type="ARBA" id="ARBA00014846"/>
    </source>
</evidence>
<organism evidence="10 11">
    <name type="scientific">Pseudocercospora eumusae</name>
    <dbReference type="NCBI Taxonomy" id="321146"/>
    <lineage>
        <taxon>Eukaryota</taxon>
        <taxon>Fungi</taxon>
        <taxon>Dikarya</taxon>
        <taxon>Ascomycota</taxon>
        <taxon>Pezizomycotina</taxon>
        <taxon>Dothideomycetes</taxon>
        <taxon>Dothideomycetidae</taxon>
        <taxon>Mycosphaerellales</taxon>
        <taxon>Mycosphaerellaceae</taxon>
        <taxon>Pseudocercospora</taxon>
    </lineage>
</organism>
<dbReference type="PANTHER" id="PTHR14456">
    <property type="entry name" value="INOSITOL POLYPHOSPHATE KINASE 1"/>
    <property type="match status" value="1"/>
</dbReference>
<evidence type="ECO:0000313" key="11">
    <source>
        <dbReference type="Proteomes" id="UP000070133"/>
    </source>
</evidence>
<dbReference type="AlphaFoldDB" id="A0A139HAL3"/>
<dbReference type="GO" id="GO:0005524">
    <property type="term" value="F:ATP binding"/>
    <property type="evidence" value="ECO:0007669"/>
    <property type="project" value="UniProtKB-KW"/>
</dbReference>
<dbReference type="Proteomes" id="UP000070133">
    <property type="component" value="Unassembled WGS sequence"/>
</dbReference>
<accession>A0A139HAL3</accession>
<keyword evidence="7 9" id="KW-0418">Kinase</keyword>
<dbReference type="GO" id="GO:0032958">
    <property type="term" value="P:inositol phosphate biosynthetic process"/>
    <property type="evidence" value="ECO:0007669"/>
    <property type="project" value="TreeGrafter"/>
</dbReference>
<comment type="function">
    <text evidence="9">Phosphorylates Ins(1,3,4,5,6)P5 at position 2 to form Ins(1,2,3,4,5,6)P6 (InsP6 or phytate).</text>
</comment>
<evidence type="ECO:0000313" key="10">
    <source>
        <dbReference type="EMBL" id="KXS99490.1"/>
    </source>
</evidence>
<evidence type="ECO:0000256" key="6">
    <source>
        <dbReference type="ARBA" id="ARBA00022741"/>
    </source>
</evidence>
<keyword evidence="6 9" id="KW-0547">Nucleotide-binding</keyword>
<gene>
    <name evidence="10" type="ORF">AC578_3752</name>
</gene>
<comment type="catalytic activity">
    <reaction evidence="9">
        <text>1D-myo-inositol 1,3,4,5,6-pentakisphosphate + ATP = 1D-myo-inositol hexakisphosphate + ADP + H(+)</text>
        <dbReference type="Rhea" id="RHEA:20313"/>
        <dbReference type="ChEBI" id="CHEBI:15378"/>
        <dbReference type="ChEBI" id="CHEBI:30616"/>
        <dbReference type="ChEBI" id="CHEBI:57733"/>
        <dbReference type="ChEBI" id="CHEBI:58130"/>
        <dbReference type="ChEBI" id="CHEBI:456216"/>
        <dbReference type="EC" id="2.7.1.158"/>
    </reaction>
</comment>
<evidence type="ECO:0000256" key="9">
    <source>
        <dbReference type="RuleBase" id="RU364126"/>
    </source>
</evidence>
<dbReference type="EMBL" id="LFZN01000091">
    <property type="protein sequence ID" value="KXS99490.1"/>
    <property type="molecule type" value="Genomic_DNA"/>
</dbReference>
<dbReference type="STRING" id="321146.A0A139HAL3"/>
<dbReference type="GO" id="GO:0005634">
    <property type="term" value="C:nucleus"/>
    <property type="evidence" value="ECO:0007669"/>
    <property type="project" value="TreeGrafter"/>
</dbReference>
<keyword evidence="8 9" id="KW-0067">ATP-binding</keyword>
<comment type="function">
    <text evidence="1">Has kinase activity and phosphorylates inositol-1,3,4,5,6-pentakisphosphate (Ins(1,3,4,5,6)P5) to produce 1,2,3,4,5,6-hexakisphosphate (InsP6), also known as phytate.</text>
</comment>
<dbReference type="GO" id="GO:0035299">
    <property type="term" value="F:inositol-1,3,4,5,6-pentakisphosphate 2-kinase activity"/>
    <property type="evidence" value="ECO:0007669"/>
    <property type="project" value="UniProtKB-EC"/>
</dbReference>
<dbReference type="PANTHER" id="PTHR14456:SF2">
    <property type="entry name" value="INOSITOL-PENTAKISPHOSPHATE 2-KINASE"/>
    <property type="match status" value="1"/>
</dbReference>